<evidence type="ECO:0000313" key="2">
    <source>
        <dbReference type="EMBL" id="AAK13100.1"/>
    </source>
</evidence>
<gene>
    <name evidence="2" type="primary">OSJNBa0094J09.16</name>
</gene>
<reference evidence="3" key="1">
    <citation type="journal article" date="2005" name="Nature">
        <title>The map-based sequence of the rice genome.</title>
        <authorList>
            <consortium name="International rice genome sequencing project (IRGSP)"/>
            <person name="Matsumoto T."/>
            <person name="Wu J."/>
            <person name="Kanamori H."/>
            <person name="Katayose Y."/>
            <person name="Fujisawa M."/>
            <person name="Namiki N."/>
            <person name="Mizuno H."/>
            <person name="Yamamoto K."/>
            <person name="Antonio B.A."/>
            <person name="Baba T."/>
            <person name="Sakata K."/>
            <person name="Nagamura Y."/>
            <person name="Aoki H."/>
            <person name="Arikawa K."/>
            <person name="Arita K."/>
            <person name="Bito T."/>
            <person name="Chiden Y."/>
            <person name="Fujitsuka N."/>
            <person name="Fukunaka R."/>
            <person name="Hamada M."/>
            <person name="Harada C."/>
            <person name="Hayashi A."/>
            <person name="Hijishita S."/>
            <person name="Honda M."/>
            <person name="Hosokawa S."/>
            <person name="Ichikawa Y."/>
            <person name="Idonuma A."/>
            <person name="Iijima M."/>
            <person name="Ikeda M."/>
            <person name="Ikeno M."/>
            <person name="Ito K."/>
            <person name="Ito S."/>
            <person name="Ito T."/>
            <person name="Ito Y."/>
            <person name="Ito Y."/>
            <person name="Iwabuchi A."/>
            <person name="Kamiya K."/>
            <person name="Karasawa W."/>
            <person name="Kurita K."/>
            <person name="Katagiri S."/>
            <person name="Kikuta A."/>
            <person name="Kobayashi H."/>
            <person name="Kobayashi N."/>
            <person name="Machita K."/>
            <person name="Maehara T."/>
            <person name="Masukawa M."/>
            <person name="Mizubayashi T."/>
            <person name="Mukai Y."/>
            <person name="Nagasaki H."/>
            <person name="Nagata Y."/>
            <person name="Naito S."/>
            <person name="Nakashima M."/>
            <person name="Nakama Y."/>
            <person name="Nakamichi Y."/>
            <person name="Nakamura M."/>
            <person name="Meguro A."/>
            <person name="Negishi M."/>
            <person name="Ohta I."/>
            <person name="Ohta T."/>
            <person name="Okamoto M."/>
            <person name="Ono N."/>
            <person name="Saji S."/>
            <person name="Sakaguchi M."/>
            <person name="Sakai K."/>
            <person name="Shibata M."/>
            <person name="Shimokawa T."/>
            <person name="Song J."/>
            <person name="Takazaki Y."/>
            <person name="Terasawa K."/>
            <person name="Tsugane M."/>
            <person name="Tsuji K."/>
            <person name="Ueda S."/>
            <person name="Waki K."/>
            <person name="Yamagata H."/>
            <person name="Yamamoto M."/>
            <person name="Yamamoto S."/>
            <person name="Yamane H."/>
            <person name="Yoshiki S."/>
            <person name="Yoshihara R."/>
            <person name="Yukawa K."/>
            <person name="Zhong H."/>
            <person name="Yano M."/>
            <person name="Yuan Q."/>
            <person name="Ouyang S."/>
            <person name="Liu J."/>
            <person name="Jones K.M."/>
            <person name="Gansberger K."/>
            <person name="Moffat K."/>
            <person name="Hill J."/>
            <person name="Bera J."/>
            <person name="Fadrosh D."/>
            <person name="Jin S."/>
            <person name="Johri S."/>
            <person name="Kim M."/>
            <person name="Overton L."/>
            <person name="Reardon M."/>
            <person name="Tsitrin T."/>
            <person name="Vuong H."/>
            <person name="Weaver B."/>
            <person name="Ciecko A."/>
            <person name="Tallon L."/>
            <person name="Jackson J."/>
            <person name="Pai G."/>
            <person name="Aken S.V."/>
            <person name="Utterback T."/>
            <person name="Reidmuller S."/>
            <person name="Feldblyum T."/>
            <person name="Hsiao J."/>
            <person name="Zismann V."/>
            <person name="Iobst S."/>
            <person name="de Vazeille A.R."/>
            <person name="Buell C.R."/>
            <person name="Ying K."/>
            <person name="Li Y."/>
            <person name="Lu T."/>
            <person name="Huang Y."/>
            <person name="Zhao Q."/>
            <person name="Feng Q."/>
            <person name="Zhang L."/>
            <person name="Zhu J."/>
            <person name="Weng Q."/>
            <person name="Mu J."/>
            <person name="Lu Y."/>
            <person name="Fan D."/>
            <person name="Liu Y."/>
            <person name="Guan J."/>
            <person name="Zhang Y."/>
            <person name="Yu S."/>
            <person name="Liu X."/>
            <person name="Zhang Y."/>
            <person name="Hong G."/>
            <person name="Han B."/>
            <person name="Choisne N."/>
            <person name="Demange N."/>
            <person name="Orjeda G."/>
            <person name="Samain S."/>
            <person name="Cattolico L."/>
            <person name="Pelletier E."/>
            <person name="Couloux A."/>
            <person name="Segurens B."/>
            <person name="Wincker P."/>
            <person name="D'Hont A."/>
            <person name="Scarpelli C."/>
            <person name="Weissenbach J."/>
            <person name="Salanoubat M."/>
            <person name="Quetier F."/>
            <person name="Yu Y."/>
            <person name="Kim H.R."/>
            <person name="Rambo T."/>
            <person name="Currie J."/>
            <person name="Collura K."/>
            <person name="Luo M."/>
            <person name="Yang T."/>
            <person name="Ammiraju J.S.S."/>
            <person name="Engler F."/>
            <person name="Soderlund C."/>
            <person name="Wing R.A."/>
            <person name="Palmer L.E."/>
            <person name="de la Bastide M."/>
            <person name="Spiegel L."/>
            <person name="Nascimento L."/>
            <person name="Zutavern T."/>
            <person name="O'Shaughnessy A."/>
            <person name="Dike S."/>
            <person name="Dedhia N."/>
            <person name="Preston R."/>
            <person name="Balija V."/>
            <person name="McCombie W.R."/>
            <person name="Chow T."/>
            <person name="Chen H."/>
            <person name="Chung M."/>
            <person name="Chen C."/>
            <person name="Shaw J."/>
            <person name="Wu H."/>
            <person name="Hsiao K."/>
            <person name="Chao Y."/>
            <person name="Chu M."/>
            <person name="Cheng C."/>
            <person name="Hour A."/>
            <person name="Lee P."/>
            <person name="Lin S."/>
            <person name="Lin Y."/>
            <person name="Liou J."/>
            <person name="Liu S."/>
            <person name="Hsing Y."/>
            <person name="Raghuvanshi S."/>
            <person name="Mohanty A."/>
            <person name="Bharti A.K."/>
            <person name="Gaur A."/>
            <person name="Gupta V."/>
            <person name="Kumar D."/>
            <person name="Ravi V."/>
            <person name="Vij S."/>
            <person name="Kapur A."/>
            <person name="Khurana P."/>
            <person name="Khurana P."/>
            <person name="Khurana J.P."/>
            <person name="Tyagi A.K."/>
            <person name="Gaikwad K."/>
            <person name="Singh A."/>
            <person name="Dalal V."/>
            <person name="Srivastava S."/>
            <person name="Dixit A."/>
            <person name="Pal A.K."/>
            <person name="Ghazi I.A."/>
            <person name="Yadav M."/>
            <person name="Pandit A."/>
            <person name="Bhargava A."/>
            <person name="Sureshbabu K."/>
            <person name="Batra K."/>
            <person name="Sharma T.R."/>
            <person name="Mohapatra T."/>
            <person name="Singh N.K."/>
            <person name="Messing J."/>
            <person name="Nelson A.B."/>
            <person name="Fuks G."/>
            <person name="Kavchok S."/>
            <person name="Keizer G."/>
            <person name="Linton E."/>
            <person name="Llaca V."/>
            <person name="Song R."/>
            <person name="Tanyolac B."/>
            <person name="Young S."/>
            <person name="Ho-Il K."/>
            <person name="Hahn J.H."/>
            <person name="Sangsakoo G."/>
            <person name="Vanavichit A."/>
            <person name="de Mattos Luiz.A.T."/>
            <person name="Zimmer P.D."/>
            <person name="Malone G."/>
            <person name="Dellagostin O."/>
            <person name="de Oliveira A.C."/>
            <person name="Bevan M."/>
            <person name="Bancroft I."/>
            <person name="Minx P."/>
            <person name="Cordum H."/>
            <person name="Wilson R."/>
            <person name="Cheng Z."/>
            <person name="Jin W."/>
            <person name="Jiang J."/>
            <person name="Leong S.A."/>
            <person name="Iwama H."/>
            <person name="Gojobori T."/>
            <person name="Itoh T."/>
            <person name="Niimura Y."/>
            <person name="Fujii Y."/>
            <person name="Habara T."/>
            <person name="Sakai H."/>
            <person name="Sato Y."/>
            <person name="Wilson G."/>
            <person name="Kumar K."/>
            <person name="McCouch S."/>
            <person name="Juretic N."/>
            <person name="Hoen D."/>
            <person name="Wright S."/>
            <person name="Bruskiewich R."/>
            <person name="Bureau T."/>
            <person name="Miyao A."/>
            <person name="Hirochika H."/>
            <person name="Nishikawa T."/>
            <person name="Kadowaki K."/>
            <person name="Sugiura M."/>
            <person name="Burr B."/>
            <person name="Sasaki T."/>
        </authorList>
    </citation>
    <scope>NUCLEOTIDE SEQUENCE [LARGE SCALE GENOMIC DNA]</scope>
    <source>
        <strain evidence="3">cv. Nipponbare</strain>
    </source>
</reference>
<feature type="compositionally biased region" description="Basic residues" evidence="1">
    <location>
        <begin position="96"/>
        <end position="114"/>
    </location>
</feature>
<feature type="compositionally biased region" description="Basic and acidic residues" evidence="1">
    <location>
        <begin position="161"/>
        <end position="172"/>
    </location>
</feature>
<dbReference type="AlphaFoldDB" id="Q9AYF4"/>
<dbReference type="Proteomes" id="UP000000763">
    <property type="component" value="Chromosome 10"/>
</dbReference>
<organism evidence="2 3">
    <name type="scientific">Oryza sativa subsp. japonica</name>
    <name type="common">Rice</name>
    <dbReference type="NCBI Taxonomy" id="39947"/>
    <lineage>
        <taxon>Eukaryota</taxon>
        <taxon>Viridiplantae</taxon>
        <taxon>Streptophyta</taxon>
        <taxon>Embryophyta</taxon>
        <taxon>Tracheophyta</taxon>
        <taxon>Spermatophyta</taxon>
        <taxon>Magnoliopsida</taxon>
        <taxon>Liliopsida</taxon>
        <taxon>Poales</taxon>
        <taxon>Poaceae</taxon>
        <taxon>BOP clade</taxon>
        <taxon>Oryzoideae</taxon>
        <taxon>Oryzeae</taxon>
        <taxon>Oryzinae</taxon>
        <taxon>Oryza</taxon>
        <taxon>Oryza sativa</taxon>
    </lineage>
</organism>
<feature type="compositionally biased region" description="Basic and acidic residues" evidence="1">
    <location>
        <begin position="181"/>
        <end position="194"/>
    </location>
</feature>
<evidence type="ECO:0000256" key="1">
    <source>
        <dbReference type="SAM" id="MobiDB-lite"/>
    </source>
</evidence>
<accession>Q9AYF4</accession>
<feature type="region of interest" description="Disordered" evidence="1">
    <location>
        <begin position="83"/>
        <end position="236"/>
    </location>
</feature>
<dbReference type="EMBL" id="AC078839">
    <property type="protein sequence ID" value="AAK13100.1"/>
    <property type="molecule type" value="Genomic_DNA"/>
</dbReference>
<sequence length="236" mass="25794">MEGRHTEVTARSSTLLDGSAVGSACEEGPRMMCSNFTSSFKGVDKGQDVQIIACDGWFGIAVRVGQLVQRLMRCGRASQFDPATDKLSVGFDAGSSRRRRHARSHRRCRIHRGKSSAPSSPSDPPREAVSTASGHGKRPAPLVLPDLPAGSRHTKRRHQEGRRGGEGVAERGRQRRSGTTGRERGREGERHHQEGWGGVRRRRSDAAGRDRGGEEERRHRSGRGRAEGGAHGRVKV</sequence>
<protein>
    <submittedName>
        <fullName evidence="2">Uncharacterized protein</fullName>
    </submittedName>
</protein>
<name>Q9AYF4_ORYSJ</name>
<evidence type="ECO:0000313" key="3">
    <source>
        <dbReference type="Proteomes" id="UP000000763"/>
    </source>
</evidence>
<reference evidence="3" key="2">
    <citation type="journal article" date="2008" name="Nucleic Acids Res.">
        <title>The rice annotation project database (RAP-DB): 2008 update.</title>
        <authorList>
            <consortium name="The rice annotation project (RAP)"/>
        </authorList>
    </citation>
    <scope>GENOME REANNOTATION</scope>
    <source>
        <strain evidence="3">cv. Nipponbare</strain>
    </source>
</reference>
<proteinExistence type="predicted"/>
<feature type="compositionally biased region" description="Basic and acidic residues" evidence="1">
    <location>
        <begin position="204"/>
        <end position="230"/>
    </location>
</feature>